<gene>
    <name evidence="1" type="ORF">RG47T_3162</name>
</gene>
<dbReference type="InterPro" id="IPR021272">
    <property type="entry name" value="DUF2851"/>
</dbReference>
<evidence type="ECO:0008006" key="3">
    <source>
        <dbReference type="Google" id="ProtNLM"/>
    </source>
</evidence>
<reference evidence="1 2" key="1">
    <citation type="submission" date="2016-11" db="EMBL/GenBank/DDBJ databases">
        <title>Whole Genome Sequencing of Mucilaginibacter polytrichastri RG4-7(T) isolated from the moss sample.</title>
        <authorList>
            <person name="Li Y."/>
        </authorList>
    </citation>
    <scope>NUCLEOTIDE SEQUENCE [LARGE SCALE GENOMIC DNA]</scope>
    <source>
        <strain evidence="1 2">RG4-7</strain>
    </source>
</reference>
<dbReference type="Pfam" id="PF11013">
    <property type="entry name" value="DUF2851"/>
    <property type="match status" value="1"/>
</dbReference>
<keyword evidence="2" id="KW-1185">Reference proteome</keyword>
<dbReference type="AlphaFoldDB" id="A0A1Q6A108"/>
<organism evidence="1 2">
    <name type="scientific">Mucilaginibacter polytrichastri</name>
    <dbReference type="NCBI Taxonomy" id="1302689"/>
    <lineage>
        <taxon>Bacteria</taxon>
        <taxon>Pseudomonadati</taxon>
        <taxon>Bacteroidota</taxon>
        <taxon>Sphingobacteriia</taxon>
        <taxon>Sphingobacteriales</taxon>
        <taxon>Sphingobacteriaceae</taxon>
        <taxon>Mucilaginibacter</taxon>
    </lineage>
</organism>
<dbReference type="STRING" id="1302689.RG47T_3162"/>
<dbReference type="OrthoDB" id="1005072at2"/>
<dbReference type="Proteomes" id="UP000186720">
    <property type="component" value="Unassembled WGS sequence"/>
</dbReference>
<evidence type="ECO:0000313" key="1">
    <source>
        <dbReference type="EMBL" id="OKS87700.1"/>
    </source>
</evidence>
<accession>A0A1Q6A108</accession>
<evidence type="ECO:0000313" key="2">
    <source>
        <dbReference type="Proteomes" id="UP000186720"/>
    </source>
</evidence>
<proteinExistence type="predicted"/>
<protein>
    <recommendedName>
        <fullName evidence="3">DUF2851 domain-containing protein</fullName>
    </recommendedName>
</protein>
<dbReference type="EMBL" id="MPPL01000001">
    <property type="protein sequence ID" value="OKS87700.1"/>
    <property type="molecule type" value="Genomic_DNA"/>
</dbReference>
<sequence length="428" mass="49481">MLFTEDFLYHVWKFRLYNRNLLQTTTGETIEVINPGMQNTNAGPDFQQARIKIGDTLWAGNVEIHVAASDWQKHNHQIDKAYDNVVLHVVYRDDAPVKTTEGNLLPTLELEHRIPAELYSRYHNLVYGDQKIIPCESAIHSVDELTMRTWLTRVLVERLEKKSAYVAQTLKQNTGDWEETFYQHLAASFGFKINSLPFEMLAKSLPQVILAKHKNSALQIEALIFGQAGFLEEDFTDTYPNQLKKEYQFLRKKYGFEPVDKYLFKFLRLRPLNFPTIRLAQFAALISKSNHLFSKVLEISDVKLLRGLFTDIEVNPYWETHYRFDAESKPSSKEMGLSSINNLLLNSLALFLFSYGRLLQQDKYVDRSLNLLEQLPAEDNSIISSFVELGVKTKTAFESQALLELKNNYCNYKKCLQCSVGNKILKLV</sequence>
<name>A0A1Q6A108_9SPHI</name>
<dbReference type="RefSeq" id="WP_074490272.1">
    <property type="nucleotide sequence ID" value="NZ_FPAM01000016.1"/>
</dbReference>
<comment type="caution">
    <text evidence="1">The sequence shown here is derived from an EMBL/GenBank/DDBJ whole genome shotgun (WGS) entry which is preliminary data.</text>
</comment>